<feature type="non-terminal residue" evidence="1">
    <location>
        <position position="29"/>
    </location>
</feature>
<protein>
    <submittedName>
        <fullName evidence="1">Uncharacterized protein</fullName>
    </submittedName>
</protein>
<sequence length="29" mass="3238">MYIGLDIGRQVVKLVALEKSKTGYKVVKT</sequence>
<reference evidence="1" key="1">
    <citation type="submission" date="2018-05" db="EMBL/GenBank/DDBJ databases">
        <authorList>
            <person name="Lanie J.A."/>
            <person name="Ng W.-L."/>
            <person name="Kazmierczak K.M."/>
            <person name="Andrzejewski T.M."/>
            <person name="Davidsen T.M."/>
            <person name="Wayne K.J."/>
            <person name="Tettelin H."/>
            <person name="Glass J.I."/>
            <person name="Rusch D."/>
            <person name="Podicherti R."/>
            <person name="Tsui H.-C.T."/>
            <person name="Winkler M.E."/>
        </authorList>
    </citation>
    <scope>NUCLEOTIDE SEQUENCE</scope>
</reference>
<gene>
    <name evidence="1" type="ORF">METZ01_LOCUS180487</name>
</gene>
<organism evidence="1">
    <name type="scientific">marine metagenome</name>
    <dbReference type="NCBI Taxonomy" id="408172"/>
    <lineage>
        <taxon>unclassified sequences</taxon>
        <taxon>metagenomes</taxon>
        <taxon>ecological metagenomes</taxon>
    </lineage>
</organism>
<evidence type="ECO:0000313" key="1">
    <source>
        <dbReference type="EMBL" id="SVB27633.1"/>
    </source>
</evidence>
<name>A0A382CQQ8_9ZZZZ</name>
<accession>A0A382CQQ8</accession>
<proteinExistence type="predicted"/>
<dbReference type="AlphaFoldDB" id="A0A382CQQ8"/>
<dbReference type="EMBL" id="UINC01035357">
    <property type="protein sequence ID" value="SVB27633.1"/>
    <property type="molecule type" value="Genomic_DNA"/>
</dbReference>